<evidence type="ECO:0000256" key="8">
    <source>
        <dbReference type="ARBA" id="ARBA00038436"/>
    </source>
</evidence>
<keyword evidence="4" id="KW-0997">Cell inner membrane</keyword>
<dbReference type="InterPro" id="IPR055348">
    <property type="entry name" value="DctQ"/>
</dbReference>
<dbReference type="InterPro" id="IPR007387">
    <property type="entry name" value="TRAP_DctQ"/>
</dbReference>
<keyword evidence="2" id="KW-0813">Transport</keyword>
<protein>
    <submittedName>
        <fullName evidence="11">TRAP-type C4-dicarboxylate transport system, small permease component</fullName>
    </submittedName>
</protein>
<evidence type="ECO:0000256" key="6">
    <source>
        <dbReference type="ARBA" id="ARBA00022989"/>
    </source>
</evidence>
<evidence type="ECO:0000256" key="7">
    <source>
        <dbReference type="ARBA" id="ARBA00023136"/>
    </source>
</evidence>
<dbReference type="GO" id="GO:0005886">
    <property type="term" value="C:plasma membrane"/>
    <property type="evidence" value="ECO:0007669"/>
    <property type="project" value="UniProtKB-SubCell"/>
</dbReference>
<name>H0UJ43_9BACT</name>
<dbReference type="STRING" id="885272.JonanDRAFT_1508"/>
<dbReference type="PANTHER" id="PTHR35011:SF2">
    <property type="entry name" value="2,3-DIKETO-L-GULONATE TRAP TRANSPORTER SMALL PERMEASE PROTEIN YIAM"/>
    <property type="match status" value="1"/>
</dbReference>
<dbReference type="Pfam" id="PF04290">
    <property type="entry name" value="DctQ"/>
    <property type="match status" value="1"/>
</dbReference>
<sequence length="160" mass="18265">MKYVNHATKIFLATCLLFAIILLFVNVTLRYFFKSAIFWAEETLRYLIVWITFIGSSMCIREESHIAIDVLSNVLSRKGKCILKILLNVVGIIFGAILLIVSFKFIQKVYTTNQVSSTIGNMPMYVIYLCFPIGFALYTLQSLDKVRSLLKSVKKESTQS</sequence>
<dbReference type="GO" id="GO:0022857">
    <property type="term" value="F:transmembrane transporter activity"/>
    <property type="evidence" value="ECO:0007669"/>
    <property type="project" value="TreeGrafter"/>
</dbReference>
<evidence type="ECO:0000256" key="2">
    <source>
        <dbReference type="ARBA" id="ARBA00022448"/>
    </source>
</evidence>
<dbReference type="OrthoDB" id="5349at2"/>
<reference evidence="11 12" key="1">
    <citation type="submission" date="2011-11" db="EMBL/GenBank/DDBJ databases">
        <title>The Noncontiguous Finished genome of Jonquetella anthropi DSM 22815.</title>
        <authorList>
            <consortium name="US DOE Joint Genome Institute (JGI-PGF)"/>
            <person name="Lucas S."/>
            <person name="Copeland A."/>
            <person name="Lapidus A."/>
            <person name="Glavina del Rio T."/>
            <person name="Dalin E."/>
            <person name="Tice H."/>
            <person name="Bruce D."/>
            <person name="Goodwin L."/>
            <person name="Pitluck S."/>
            <person name="Peters L."/>
            <person name="Mikhailova N."/>
            <person name="Held B."/>
            <person name="Kyrpides N."/>
            <person name="Mavromatis K."/>
            <person name="Ivanova N."/>
            <person name="Markowitz V."/>
            <person name="Cheng J.-F."/>
            <person name="Hugenholtz P."/>
            <person name="Woyke T."/>
            <person name="Wu D."/>
            <person name="Gronow S."/>
            <person name="Wellnitz S."/>
            <person name="Brambilla E."/>
            <person name="Klenk H.-P."/>
            <person name="Eisen J.A."/>
        </authorList>
    </citation>
    <scope>NUCLEOTIDE SEQUENCE [LARGE SCALE GENOMIC DNA]</scope>
    <source>
        <strain evidence="11 12">DSM 22815</strain>
    </source>
</reference>
<dbReference type="eggNOG" id="COG3090">
    <property type="taxonomic scope" value="Bacteria"/>
</dbReference>
<evidence type="ECO:0000313" key="12">
    <source>
        <dbReference type="Proteomes" id="UP000003806"/>
    </source>
</evidence>
<evidence type="ECO:0000256" key="4">
    <source>
        <dbReference type="ARBA" id="ARBA00022519"/>
    </source>
</evidence>
<evidence type="ECO:0000259" key="10">
    <source>
        <dbReference type="Pfam" id="PF04290"/>
    </source>
</evidence>
<keyword evidence="3" id="KW-1003">Cell membrane</keyword>
<evidence type="ECO:0000256" key="5">
    <source>
        <dbReference type="ARBA" id="ARBA00022692"/>
    </source>
</evidence>
<dbReference type="GO" id="GO:0015740">
    <property type="term" value="P:C4-dicarboxylate transport"/>
    <property type="evidence" value="ECO:0007669"/>
    <property type="project" value="TreeGrafter"/>
</dbReference>
<feature type="transmembrane region" description="Helical" evidence="9">
    <location>
        <begin position="122"/>
        <end position="140"/>
    </location>
</feature>
<feature type="transmembrane region" description="Helical" evidence="9">
    <location>
        <begin position="44"/>
        <end position="60"/>
    </location>
</feature>
<evidence type="ECO:0000256" key="3">
    <source>
        <dbReference type="ARBA" id="ARBA00022475"/>
    </source>
</evidence>
<dbReference type="HOGENOM" id="CLU_086356_3_1_0"/>
<dbReference type="AlphaFoldDB" id="H0UJ43"/>
<dbReference type="RefSeq" id="WP_008523423.1">
    <property type="nucleotide sequence ID" value="NZ_CM001376.1"/>
</dbReference>
<evidence type="ECO:0000256" key="1">
    <source>
        <dbReference type="ARBA" id="ARBA00004429"/>
    </source>
</evidence>
<dbReference type="Proteomes" id="UP000003806">
    <property type="component" value="Chromosome"/>
</dbReference>
<keyword evidence="5 9" id="KW-0812">Transmembrane</keyword>
<comment type="similarity">
    <text evidence="8">Belongs to the TRAP transporter small permease family.</text>
</comment>
<keyword evidence="7 9" id="KW-0472">Membrane</keyword>
<evidence type="ECO:0000313" key="11">
    <source>
        <dbReference type="EMBL" id="EHM13870.1"/>
    </source>
</evidence>
<organism evidence="11 12">
    <name type="scientific">Jonquetella anthropi DSM 22815</name>
    <dbReference type="NCBI Taxonomy" id="885272"/>
    <lineage>
        <taxon>Bacteria</taxon>
        <taxon>Thermotogati</taxon>
        <taxon>Synergistota</taxon>
        <taxon>Synergistia</taxon>
        <taxon>Synergistales</taxon>
        <taxon>Dethiosulfovibrionaceae</taxon>
        <taxon>Jonquetella</taxon>
    </lineage>
</organism>
<gene>
    <name evidence="11" type="ORF">JonanDRAFT_1508</name>
</gene>
<proteinExistence type="inferred from homology"/>
<feature type="transmembrane region" description="Helical" evidence="9">
    <location>
        <begin position="81"/>
        <end position="102"/>
    </location>
</feature>
<feature type="domain" description="Tripartite ATP-independent periplasmic transporters DctQ component" evidence="10">
    <location>
        <begin position="20"/>
        <end position="150"/>
    </location>
</feature>
<keyword evidence="6 9" id="KW-1133">Transmembrane helix</keyword>
<comment type="subcellular location">
    <subcellularLocation>
        <location evidence="1">Cell inner membrane</location>
        <topology evidence="1">Multi-pass membrane protein</topology>
    </subcellularLocation>
</comment>
<evidence type="ECO:0000256" key="9">
    <source>
        <dbReference type="SAM" id="Phobius"/>
    </source>
</evidence>
<feature type="transmembrane region" description="Helical" evidence="9">
    <location>
        <begin position="12"/>
        <end position="32"/>
    </location>
</feature>
<dbReference type="EMBL" id="CM001376">
    <property type="protein sequence ID" value="EHM13870.1"/>
    <property type="molecule type" value="Genomic_DNA"/>
</dbReference>
<keyword evidence="12" id="KW-1185">Reference proteome</keyword>
<dbReference type="PANTHER" id="PTHR35011">
    <property type="entry name" value="2,3-DIKETO-L-GULONATE TRAP TRANSPORTER SMALL PERMEASE PROTEIN YIAM"/>
    <property type="match status" value="1"/>
</dbReference>
<accession>H0UJ43</accession>